<organism evidence="4 5">
    <name type="scientific">Niastella koreensis</name>
    <dbReference type="NCBI Taxonomy" id="354356"/>
    <lineage>
        <taxon>Bacteria</taxon>
        <taxon>Pseudomonadati</taxon>
        <taxon>Bacteroidota</taxon>
        <taxon>Chitinophagia</taxon>
        <taxon>Chitinophagales</taxon>
        <taxon>Chitinophagaceae</taxon>
        <taxon>Niastella</taxon>
    </lineage>
</organism>
<evidence type="ECO:0000313" key="4">
    <source>
        <dbReference type="EMBL" id="OQP43958.1"/>
    </source>
</evidence>
<accession>A0ABX3NRA4</accession>
<evidence type="ECO:0000256" key="1">
    <source>
        <dbReference type="SAM" id="Phobius"/>
    </source>
</evidence>
<evidence type="ECO:0008006" key="6">
    <source>
        <dbReference type="Google" id="ProtNLM"/>
    </source>
</evidence>
<dbReference type="RefSeq" id="WP_014218955.1">
    <property type="nucleotide sequence ID" value="NZ_LWBO01000034.1"/>
</dbReference>
<dbReference type="Pfam" id="PF04773">
    <property type="entry name" value="FecR"/>
    <property type="match status" value="1"/>
</dbReference>
<evidence type="ECO:0000313" key="5">
    <source>
        <dbReference type="Proteomes" id="UP000192277"/>
    </source>
</evidence>
<dbReference type="PANTHER" id="PTHR30273">
    <property type="entry name" value="PERIPLASMIC SIGNAL SENSOR AND SIGMA FACTOR ACTIVATOR FECR-RELATED"/>
    <property type="match status" value="1"/>
</dbReference>
<dbReference type="Gene3D" id="3.55.50.30">
    <property type="match status" value="1"/>
</dbReference>
<comment type="caution">
    <text evidence="4">The sequence shown here is derived from an EMBL/GenBank/DDBJ whole genome shotgun (WGS) entry which is preliminary data.</text>
</comment>
<name>A0ABX3NRA4_9BACT</name>
<keyword evidence="1" id="KW-1133">Transmembrane helix</keyword>
<keyword evidence="1" id="KW-0472">Membrane</keyword>
<dbReference type="InterPro" id="IPR032508">
    <property type="entry name" value="FecR_C"/>
</dbReference>
<evidence type="ECO:0000259" key="2">
    <source>
        <dbReference type="Pfam" id="PF04773"/>
    </source>
</evidence>
<dbReference type="PANTHER" id="PTHR30273:SF2">
    <property type="entry name" value="PROTEIN FECR"/>
    <property type="match status" value="1"/>
</dbReference>
<keyword evidence="5" id="KW-1185">Reference proteome</keyword>
<reference evidence="4 5" key="1">
    <citation type="submission" date="2016-04" db="EMBL/GenBank/DDBJ databases">
        <authorList>
            <person name="Chen L."/>
            <person name="Zhuang W."/>
            <person name="Wang G."/>
        </authorList>
    </citation>
    <scope>NUCLEOTIDE SEQUENCE [LARGE SCALE GENOMIC DNA]</scope>
    <source>
        <strain evidence="5">GR20</strain>
    </source>
</reference>
<dbReference type="InterPro" id="IPR012373">
    <property type="entry name" value="Ferrdict_sens_TM"/>
</dbReference>
<protein>
    <recommendedName>
        <fullName evidence="6">Anti-FecI sigma factor, FecR</fullName>
    </recommendedName>
</protein>
<dbReference type="EMBL" id="LWBO01000034">
    <property type="protein sequence ID" value="OQP43958.1"/>
    <property type="molecule type" value="Genomic_DNA"/>
</dbReference>
<feature type="domain" description="FecR protein" evidence="2">
    <location>
        <begin position="190"/>
        <end position="286"/>
    </location>
</feature>
<gene>
    <name evidence="4" type="ORF">A4D02_10810</name>
</gene>
<proteinExistence type="predicted"/>
<dbReference type="InterPro" id="IPR006860">
    <property type="entry name" value="FecR"/>
</dbReference>
<feature type="transmembrane region" description="Helical" evidence="1">
    <location>
        <begin position="95"/>
        <end position="114"/>
    </location>
</feature>
<evidence type="ECO:0000259" key="3">
    <source>
        <dbReference type="Pfam" id="PF16344"/>
    </source>
</evidence>
<sequence length="415" mass="46368">MNLVVKRIASLIIKQWRGELTVEESIELEQWAGENQRNRDLLQQLTHDETLRQELINYYEAENAKEAVWRKIDRATTETTPVIPFPVQHTKRYRYLAAAVTTAAVLTTVAYFWLQNKPGPATKQVAQTATNDVLPGGNKAILKLSDGKTIVLDNAQNGLLAEQGAVQIEKQEGELSYSSPTPATTVSYNTLATPAGGQFQVKLPDGTRVWLNASSSITYPTAFIGNERRVTITGEGYFEVAHHAEKPFIVNVNNKEEVTVLGTHFNINAYDDESSIRTTLLQGSVKVGSRQWAEGRGQKTKLEQSVVLKPGEQAIAIANPLTTHHSPLTIDHSPNLEQVIAWKNGEFLFESADISTLMRQVARWYDIEVVYPEGKPTDKFSGKIGRNVNLSQLLKILEYSEVRFELKGRTLIVRN</sequence>
<keyword evidence="1" id="KW-0812">Transmembrane</keyword>
<feature type="domain" description="Protein FecR C-terminal" evidence="3">
    <location>
        <begin position="347"/>
        <end position="413"/>
    </location>
</feature>
<dbReference type="Proteomes" id="UP000192277">
    <property type="component" value="Unassembled WGS sequence"/>
</dbReference>
<dbReference type="Gene3D" id="2.60.120.1440">
    <property type="match status" value="1"/>
</dbReference>
<dbReference type="Pfam" id="PF16344">
    <property type="entry name" value="FecR_C"/>
    <property type="match status" value="1"/>
</dbReference>